<feature type="region of interest" description="Disordered" evidence="1">
    <location>
        <begin position="425"/>
        <end position="482"/>
    </location>
</feature>
<comment type="caution">
    <text evidence="2">The sequence shown here is derived from an EMBL/GenBank/DDBJ whole genome shotgun (WGS) entry which is preliminary data.</text>
</comment>
<dbReference type="PANTHER" id="PTHR22761">
    <property type="entry name" value="CHARGED MULTIVESICULAR BODY PROTEIN"/>
    <property type="match status" value="1"/>
</dbReference>
<dbReference type="EMBL" id="JADCUA010000002">
    <property type="protein sequence ID" value="KAH9843073.1"/>
    <property type="molecule type" value="Genomic_DNA"/>
</dbReference>
<organism evidence="2 3">
    <name type="scientific">Rhodofomes roseus</name>
    <dbReference type="NCBI Taxonomy" id="34475"/>
    <lineage>
        <taxon>Eukaryota</taxon>
        <taxon>Fungi</taxon>
        <taxon>Dikarya</taxon>
        <taxon>Basidiomycota</taxon>
        <taxon>Agaricomycotina</taxon>
        <taxon>Agaricomycetes</taxon>
        <taxon>Polyporales</taxon>
        <taxon>Rhodofomes</taxon>
    </lineage>
</organism>
<sequence>MISVSQLSGLPTYASSSPSRLKTLYSDFSRQKQSNPTSYASNVEWWRRTLEAVVLKGWLADSGSNSANPDRLVLHARGSTLADDFRYEGVGKPLGLPTVLAELCASKAYFSLPDFLNSAKSVYDPGWLPLRIATYVVGKPLWWALKQLSIVSSDDSVLGDASYNEQWRKVRGDYVLLSVLERAADNVIQRQWSKGALSLADSLYNAESFRREFAAHALDDVVLSELDMRILLRYLERDKKVLVTQGGVIKFVEPQPAEPVEITAVDAGVLELKTAVDKLQVQVDSIQSKIGQRADQIATALRQKRKEIALSHLRAQKQLEALLKQRLGSLDTLQSTLLRVEQSAGDVEIMKSYESSTTTLRAILAHPSLQREKIDETMEAMTSANADAKEIDDAIAMGTDIAQADVAIDDAELEDEWKVLVQEAEREGADKAQAEQAQKEEEEARVKQERLAAAALQVPSNKPAPVEGEPSHASLSADRVAE</sequence>
<keyword evidence="3" id="KW-1185">Reference proteome</keyword>
<dbReference type="PANTHER" id="PTHR22761:SF96">
    <property type="entry name" value="BCDNA.GH08385"/>
    <property type="match status" value="1"/>
</dbReference>
<dbReference type="Proteomes" id="UP000814176">
    <property type="component" value="Unassembled WGS sequence"/>
</dbReference>
<proteinExistence type="predicted"/>
<feature type="compositionally biased region" description="Basic and acidic residues" evidence="1">
    <location>
        <begin position="425"/>
        <end position="450"/>
    </location>
</feature>
<dbReference type="Pfam" id="PF25880">
    <property type="entry name" value="WHD_CHMP7_1st"/>
    <property type="match status" value="1"/>
</dbReference>
<gene>
    <name evidence="2" type="ORF">C8Q71DRAFT_853574</name>
</gene>
<dbReference type="Pfam" id="PF03357">
    <property type="entry name" value="Snf7"/>
    <property type="match status" value="1"/>
</dbReference>
<evidence type="ECO:0000256" key="1">
    <source>
        <dbReference type="SAM" id="MobiDB-lite"/>
    </source>
</evidence>
<evidence type="ECO:0000313" key="2">
    <source>
        <dbReference type="EMBL" id="KAH9843073.1"/>
    </source>
</evidence>
<evidence type="ECO:0000313" key="3">
    <source>
        <dbReference type="Proteomes" id="UP000814176"/>
    </source>
</evidence>
<dbReference type="GeneID" id="72007687"/>
<accession>A0ABQ8KWM1</accession>
<dbReference type="RefSeq" id="XP_047784120.1">
    <property type="nucleotide sequence ID" value="XM_047926955.1"/>
</dbReference>
<name>A0ABQ8KWM1_9APHY</name>
<dbReference type="InterPro" id="IPR005024">
    <property type="entry name" value="Snf7_fam"/>
</dbReference>
<protein>
    <submittedName>
        <fullName evidence="2">Uncharacterized protein</fullName>
    </submittedName>
</protein>
<reference evidence="2 3" key="1">
    <citation type="journal article" date="2021" name="Environ. Microbiol.">
        <title>Gene family expansions and transcriptome signatures uncover fungal adaptations to wood decay.</title>
        <authorList>
            <person name="Hage H."/>
            <person name="Miyauchi S."/>
            <person name="Viragh M."/>
            <person name="Drula E."/>
            <person name="Min B."/>
            <person name="Chaduli D."/>
            <person name="Navarro D."/>
            <person name="Favel A."/>
            <person name="Norest M."/>
            <person name="Lesage-Meessen L."/>
            <person name="Balint B."/>
            <person name="Merenyi Z."/>
            <person name="de Eugenio L."/>
            <person name="Morin E."/>
            <person name="Martinez A.T."/>
            <person name="Baldrian P."/>
            <person name="Stursova M."/>
            <person name="Martinez M.J."/>
            <person name="Novotny C."/>
            <person name="Magnuson J.K."/>
            <person name="Spatafora J.W."/>
            <person name="Maurice S."/>
            <person name="Pangilinan J."/>
            <person name="Andreopoulos W."/>
            <person name="LaButti K."/>
            <person name="Hundley H."/>
            <person name="Na H."/>
            <person name="Kuo A."/>
            <person name="Barry K."/>
            <person name="Lipzen A."/>
            <person name="Henrissat B."/>
            <person name="Riley R."/>
            <person name="Ahrendt S."/>
            <person name="Nagy L.G."/>
            <person name="Grigoriev I.V."/>
            <person name="Martin F."/>
            <person name="Rosso M.N."/>
        </authorList>
    </citation>
    <scope>NUCLEOTIDE SEQUENCE [LARGE SCALE GENOMIC DNA]</scope>
    <source>
        <strain evidence="2 3">CIRM-BRFM 1785</strain>
    </source>
</reference>